<dbReference type="SUPFAM" id="SSF51338">
    <property type="entry name" value="Composite domain of metallo-dependent hydrolases"/>
    <property type="match status" value="1"/>
</dbReference>
<dbReference type="PANTHER" id="PTHR11647">
    <property type="entry name" value="HYDRANTOINASE/DIHYDROPYRIMIDINASE FAMILY MEMBER"/>
    <property type="match status" value="1"/>
</dbReference>
<dbReference type="InterPro" id="IPR050378">
    <property type="entry name" value="Metallo-dep_Hydrolases_sf"/>
</dbReference>
<dbReference type="InterPro" id="IPR032466">
    <property type="entry name" value="Metal_Hydrolase"/>
</dbReference>
<dbReference type="EMBL" id="SMBX01000001">
    <property type="protein sequence ID" value="TCV02745.1"/>
    <property type="molecule type" value="Genomic_DNA"/>
</dbReference>
<gene>
    <name evidence="2" type="ORF">EV686_101202</name>
</gene>
<dbReference type="Gene3D" id="3.30.1490.130">
    <property type="entry name" value="D-aminoacylase. Domain 3"/>
    <property type="match status" value="1"/>
</dbReference>
<accession>A0A4R3VIG3</accession>
<dbReference type="RefSeq" id="WP_132472570.1">
    <property type="nucleotide sequence ID" value="NZ_JBEBWM010000100.1"/>
</dbReference>
<dbReference type="Gene3D" id="2.30.40.10">
    <property type="entry name" value="Urease, subunit C, domain 1"/>
    <property type="match status" value="1"/>
</dbReference>
<feature type="domain" description="Amidohydrolase 3" evidence="1">
    <location>
        <begin position="44"/>
        <end position="244"/>
    </location>
</feature>
<dbReference type="AlphaFoldDB" id="A0A4R3VIG3"/>
<dbReference type="Gene3D" id="3.20.20.140">
    <property type="entry name" value="Metal-dependent hydrolases"/>
    <property type="match status" value="1"/>
</dbReference>
<sequence>MFDLIFKHGTVIDGTGAPRRDADVGIVGQRIEAIGDLSGEPARQVIDVTGLIVAPGFIDAHAHDDRMLLSSPDMSPKISQGVTTVVAGNCGISLAPMPRGVPQPVTPPLDLLDRSGDWFQYPSFAGYLDALRRQPPATNFAALVGHTTLRVATMEDLGMPASDAEITRMRELAAQALQAGAIGVSTGLAYTTAMPATTEEVIRVCEDLREYGGIYCTHMRDESEGIMDAMDETFEIGRRLGVPVVISHHKLSGARNFGRSRETLPYIEQAMSQQPVCLDCYPYHAGSTVLEVWRARRCERIIVTWSTPYPEFAGYDLDDIAEALGVDRYEATARLMPAGAIYFSMDEQDVERILAFPPSMIGSDGLPHDNQPHPRLWGAFPRVLGHYARGKGLFPLETAVHKMTGLTAGNFGFEDRGVIAPGTYADITVFDALTIDPGFGYSEPMQPARGIVHVMVNGALAWTDGASTGVYSGRQVRRSVMRE</sequence>
<dbReference type="InterPro" id="IPR013108">
    <property type="entry name" value="Amidohydro_3"/>
</dbReference>
<organism evidence="2 3">
    <name type="scientific">Paracandidimonas soli</name>
    <dbReference type="NCBI Taxonomy" id="1917182"/>
    <lineage>
        <taxon>Bacteria</taxon>
        <taxon>Pseudomonadati</taxon>
        <taxon>Pseudomonadota</taxon>
        <taxon>Betaproteobacteria</taxon>
        <taxon>Burkholderiales</taxon>
        <taxon>Alcaligenaceae</taxon>
        <taxon>Paracandidimonas</taxon>
    </lineage>
</organism>
<dbReference type="GO" id="GO:0016811">
    <property type="term" value="F:hydrolase activity, acting on carbon-nitrogen (but not peptide) bonds, in linear amides"/>
    <property type="evidence" value="ECO:0007669"/>
    <property type="project" value="InterPro"/>
</dbReference>
<dbReference type="InterPro" id="IPR023100">
    <property type="entry name" value="D-aminoacylase_insert_dom_sf"/>
</dbReference>
<dbReference type="OrthoDB" id="9766983at2"/>
<keyword evidence="3" id="KW-1185">Reference proteome</keyword>
<dbReference type="Proteomes" id="UP000294692">
    <property type="component" value="Unassembled WGS sequence"/>
</dbReference>
<name>A0A4R3VIG3_9BURK</name>
<comment type="caution">
    <text evidence="2">The sequence shown here is derived from an EMBL/GenBank/DDBJ whole genome shotgun (WGS) entry which is preliminary data.</text>
</comment>
<feature type="domain" description="Amidohydrolase 3" evidence="1">
    <location>
        <begin position="360"/>
        <end position="458"/>
    </location>
</feature>
<evidence type="ECO:0000259" key="1">
    <source>
        <dbReference type="Pfam" id="PF07969"/>
    </source>
</evidence>
<reference evidence="2 3" key="1">
    <citation type="submission" date="2019-03" db="EMBL/GenBank/DDBJ databases">
        <title>Genomic Encyclopedia of Type Strains, Phase IV (KMG-IV): sequencing the most valuable type-strain genomes for metagenomic binning, comparative biology and taxonomic classification.</title>
        <authorList>
            <person name="Goeker M."/>
        </authorList>
    </citation>
    <scope>NUCLEOTIDE SEQUENCE [LARGE SCALE GENOMIC DNA]</scope>
    <source>
        <strain evidence="2 3">DSM 100048</strain>
    </source>
</reference>
<protein>
    <submittedName>
        <fullName evidence="2">N-acyl-D-amino-acid deacylase</fullName>
    </submittedName>
</protein>
<proteinExistence type="predicted"/>
<dbReference type="Pfam" id="PF07969">
    <property type="entry name" value="Amidohydro_3"/>
    <property type="match status" value="2"/>
</dbReference>
<evidence type="ECO:0000313" key="3">
    <source>
        <dbReference type="Proteomes" id="UP000294692"/>
    </source>
</evidence>
<evidence type="ECO:0000313" key="2">
    <source>
        <dbReference type="EMBL" id="TCV02745.1"/>
    </source>
</evidence>
<dbReference type="InterPro" id="IPR011059">
    <property type="entry name" value="Metal-dep_hydrolase_composite"/>
</dbReference>
<dbReference type="PANTHER" id="PTHR11647:SF1">
    <property type="entry name" value="COLLAPSIN RESPONSE MEDIATOR PROTEIN"/>
    <property type="match status" value="1"/>
</dbReference>
<dbReference type="CDD" id="cd01297">
    <property type="entry name" value="D-aminoacylase"/>
    <property type="match status" value="1"/>
</dbReference>
<dbReference type="SUPFAM" id="SSF51556">
    <property type="entry name" value="Metallo-dependent hydrolases"/>
    <property type="match status" value="1"/>
</dbReference>